<proteinExistence type="predicted"/>
<name>A0ACB0EDW3_RANTA</name>
<protein>
    <submittedName>
        <fullName evidence="1">Uncharacterized protein</fullName>
    </submittedName>
</protein>
<accession>A0ACB0EDW3</accession>
<gene>
    <name evidence="1" type="ORF">MRATA1EN3_LOCUS9969</name>
</gene>
<organism evidence="1 2">
    <name type="scientific">Rangifer tarandus platyrhynchus</name>
    <name type="common">Svalbard reindeer</name>
    <dbReference type="NCBI Taxonomy" id="3082113"/>
    <lineage>
        <taxon>Eukaryota</taxon>
        <taxon>Metazoa</taxon>
        <taxon>Chordata</taxon>
        <taxon>Craniata</taxon>
        <taxon>Vertebrata</taxon>
        <taxon>Euteleostomi</taxon>
        <taxon>Mammalia</taxon>
        <taxon>Eutheria</taxon>
        <taxon>Laurasiatheria</taxon>
        <taxon>Artiodactyla</taxon>
        <taxon>Ruminantia</taxon>
        <taxon>Pecora</taxon>
        <taxon>Cervidae</taxon>
        <taxon>Odocoileinae</taxon>
        <taxon>Rangifer</taxon>
    </lineage>
</organism>
<reference evidence="1" key="1">
    <citation type="submission" date="2023-05" db="EMBL/GenBank/DDBJ databases">
        <authorList>
            <consortium name="ELIXIR-Norway"/>
        </authorList>
    </citation>
    <scope>NUCLEOTIDE SEQUENCE</scope>
</reference>
<evidence type="ECO:0000313" key="2">
    <source>
        <dbReference type="Proteomes" id="UP001162501"/>
    </source>
</evidence>
<sequence>MWPLVWTPTVPVILTRVLGPIPPGHWAGPTAVRQQPTSCRTPTASRDLHPLGPMRAPEATWRGVGHLWALGQELSSPLSVLLTLRLTSGLEPVFCAAGGSQACLTLCDPASEAPKRSPSWASSMGAVSLSPEFHQLQEPWWLSGCPRSSPPRRVPRPAAYGPGSDETGGLRQEGLSHLHACVQHPDPAAFFQLTAFVCPPPLQIRPLRENQASIIHGMFPAGAGGSEILATESWQRGAANGAGSPPAGGGDACLWRPHACTRFGGSCSGGSGWARLGSAGLGATRLGSAQLGSARLRSARLGSSRAGGLEPLKIRQGLRFLKPR</sequence>
<dbReference type="EMBL" id="OX596086">
    <property type="protein sequence ID" value="CAI9698756.1"/>
    <property type="molecule type" value="Genomic_DNA"/>
</dbReference>
<evidence type="ECO:0000313" key="1">
    <source>
        <dbReference type="EMBL" id="CAI9698756.1"/>
    </source>
</evidence>
<dbReference type="Proteomes" id="UP001162501">
    <property type="component" value="Chromosome 2"/>
</dbReference>